<sequence length="207" mass="23090">MNTAFKVASLAGGVGGIAGGGILVHELSKDEGSTIRGLFSKSQTKILLSLDSESEEWKKAWNSYKTKNPWNLKNTNSEETTQEFKDKCSSLLNEKVSGEDSDTYSQFVLYCSRDKAVKDILKGKGYSLARKEGNESFWQGQFDKYKAADENKKIPNINIGKDEKHNESNNLDKLKSGCTDAFNKPVTDASYMDVLENIREWCSSKDS</sequence>
<protein>
    <submittedName>
        <fullName evidence="1">Uncharacterized protein</fullName>
    </submittedName>
</protein>
<reference evidence="1 2" key="1">
    <citation type="journal article" date="2011" name="J. Bacteriol.">
        <title>Complete genome sequence of Mycoplasma haemofelis, a hemotropic mycoplasma.</title>
        <authorList>
            <person name="Barker E.N."/>
            <person name="Helps C.R."/>
            <person name="Peters I.R."/>
            <person name="Darby A.C."/>
            <person name="Radford A.D."/>
            <person name="Tasker S."/>
        </authorList>
    </citation>
    <scope>NUCLEOTIDE SEQUENCE [LARGE SCALE GENOMIC DNA]</scope>
    <source>
        <strain evidence="1 2">Langford 1</strain>
    </source>
</reference>
<dbReference type="EMBL" id="FR773153">
    <property type="protein sequence ID" value="CBY92858.1"/>
    <property type="molecule type" value="Genomic_DNA"/>
</dbReference>
<organism evidence="1 2">
    <name type="scientific">Mycoplasma haemofelis (strain Langford 1)</name>
    <name type="common">Haemobartonella felis</name>
    <dbReference type="NCBI Taxonomy" id="941640"/>
    <lineage>
        <taxon>Bacteria</taxon>
        <taxon>Bacillati</taxon>
        <taxon>Mycoplasmatota</taxon>
        <taxon>Mollicutes</taxon>
        <taxon>Mycoplasmataceae</taxon>
        <taxon>Mycoplasma</taxon>
    </lineage>
</organism>
<accession>E8ZI87</accession>
<proteinExistence type="predicted"/>
<evidence type="ECO:0000313" key="1">
    <source>
        <dbReference type="EMBL" id="CBY92858.1"/>
    </source>
</evidence>
<dbReference type="AlphaFoldDB" id="E8ZI87"/>
<dbReference type="HOGENOM" id="CLU_098620_1_1_14"/>
<gene>
    <name evidence="1" type="ordered locus">HF1_08500</name>
</gene>
<evidence type="ECO:0000313" key="2">
    <source>
        <dbReference type="Proteomes" id="UP000008637"/>
    </source>
</evidence>
<name>E8ZI87_MYCHL</name>
<keyword evidence="2" id="KW-1185">Reference proteome</keyword>
<dbReference type="OrthoDB" id="3286086at2"/>
<dbReference type="KEGG" id="mha:HF1_08500"/>
<dbReference type="Proteomes" id="UP000008637">
    <property type="component" value="Chromosome"/>
</dbReference>